<keyword evidence="5" id="KW-0068">Autocatalytic cleavage</keyword>
<feature type="binding site" evidence="7">
    <location>
        <begin position="358"/>
        <end position="361"/>
    </location>
    <ligand>
        <name>substrate</name>
    </ligand>
</feature>
<dbReference type="OrthoDB" id="2262349at2759"/>
<feature type="active site" description="Nucleophile" evidence="6">
    <location>
        <position position="309"/>
    </location>
</feature>
<evidence type="ECO:0000313" key="10">
    <source>
        <dbReference type="EMBL" id="ETO21600.1"/>
    </source>
</evidence>
<dbReference type="InterPro" id="IPR000246">
    <property type="entry name" value="Peptidase_T2"/>
</dbReference>
<name>X6N5P0_RETFI</name>
<evidence type="ECO:0000256" key="4">
    <source>
        <dbReference type="ARBA" id="ARBA00022801"/>
    </source>
</evidence>
<evidence type="ECO:0000256" key="6">
    <source>
        <dbReference type="PIRSR" id="PIRSR600246-1"/>
    </source>
</evidence>
<evidence type="ECO:0000256" key="7">
    <source>
        <dbReference type="PIRSR" id="PIRSR600246-2"/>
    </source>
</evidence>
<dbReference type="CDD" id="cd04701">
    <property type="entry name" value="Asparaginase_2"/>
    <property type="match status" value="1"/>
</dbReference>
<protein>
    <recommendedName>
        <fullName evidence="2">beta-aspartyl-peptidase</fullName>
        <ecNumber evidence="2">3.4.19.5</ecNumber>
    </recommendedName>
</protein>
<dbReference type="EC" id="3.4.19.5" evidence="2"/>
<evidence type="ECO:0000256" key="3">
    <source>
        <dbReference type="ARBA" id="ARBA00022670"/>
    </source>
</evidence>
<dbReference type="FunFam" id="3.60.20.30:FF:000001">
    <property type="entry name" value="Isoaspartyl peptidase/L-asparaginase"/>
    <property type="match status" value="1"/>
</dbReference>
<dbReference type="GO" id="GO:0008798">
    <property type="term" value="F:beta-aspartyl-peptidase activity"/>
    <property type="evidence" value="ECO:0007669"/>
    <property type="project" value="UniProtKB-EC"/>
</dbReference>
<evidence type="ECO:0000256" key="8">
    <source>
        <dbReference type="PIRSR" id="PIRSR600246-3"/>
    </source>
</evidence>
<dbReference type="PANTHER" id="PTHR10188:SF6">
    <property type="entry name" value="N(4)-(BETA-N-ACETYLGLUCOSAMINYL)-L-ASPARAGINASE"/>
    <property type="match status" value="1"/>
</dbReference>
<comment type="catalytic activity">
    <reaction evidence="1">
        <text>Cleavage of a beta-linked Asp residue from the N-terminus of a polypeptide.</text>
        <dbReference type="EC" id="3.4.19.5"/>
    </reaction>
</comment>
<dbReference type="SUPFAM" id="SSF56235">
    <property type="entry name" value="N-terminal nucleophile aminohydrolases (Ntn hydrolases)"/>
    <property type="match status" value="2"/>
</dbReference>
<evidence type="ECO:0000256" key="1">
    <source>
        <dbReference type="ARBA" id="ARBA00000306"/>
    </source>
</evidence>
<dbReference type="Gene3D" id="3.60.20.30">
    <property type="entry name" value="(Glycosyl)asparaginase"/>
    <property type="match status" value="1"/>
</dbReference>
<keyword evidence="4" id="KW-0378">Hydrolase</keyword>
<dbReference type="EMBL" id="ASPP01011465">
    <property type="protein sequence ID" value="ETO21600.1"/>
    <property type="molecule type" value="Genomic_DNA"/>
</dbReference>
<feature type="binding site" evidence="7">
    <location>
        <begin position="336"/>
        <end position="339"/>
    </location>
    <ligand>
        <name>substrate</name>
    </ligand>
</feature>
<dbReference type="AlphaFoldDB" id="X6N5P0"/>
<evidence type="ECO:0000256" key="5">
    <source>
        <dbReference type="ARBA" id="ARBA00022813"/>
    </source>
</evidence>
<evidence type="ECO:0000313" key="11">
    <source>
        <dbReference type="Proteomes" id="UP000023152"/>
    </source>
</evidence>
<reference evidence="10 11" key="1">
    <citation type="journal article" date="2013" name="Curr. Biol.">
        <title>The Genome of the Foraminiferan Reticulomyxa filosa.</title>
        <authorList>
            <person name="Glockner G."/>
            <person name="Hulsmann N."/>
            <person name="Schleicher M."/>
            <person name="Noegel A.A."/>
            <person name="Eichinger L."/>
            <person name="Gallinger C."/>
            <person name="Pawlowski J."/>
            <person name="Sierra R."/>
            <person name="Euteneuer U."/>
            <person name="Pillet L."/>
            <person name="Moustafa A."/>
            <person name="Platzer M."/>
            <person name="Groth M."/>
            <person name="Szafranski K."/>
            <person name="Schliwa M."/>
        </authorList>
    </citation>
    <scope>NUCLEOTIDE SEQUENCE [LARGE SCALE GENOMIC DNA]</scope>
</reference>
<sequence>MITIDRAKFSALFFVKETSRKLILILIIMPFRFVTPTQRLALLTFLISAIYVMRKLRPGLAKKALSLLTCSKKNHDQLEYAIVFHGGAGTIATNIDSTSRYEALIRVLRESSKYIQEQIKKGKESLTACDIAEYVVILLENEPLFNAGKGAVFNIAGLFFFIVLKKKIKMFTNLLLKKLGKHELEASIMEGKTLNCGSAALLRHIKNPIRLARDVMTCTPHIMLVGEGAEEFASKESDLVSYRPRTFHELVDNTYFSTEYRNQQLKESRANLQSSQDENEGKTDQVTEKIEINGNEHIQEKSTENGFGTVGCVVMYKGSVAAATSTGGRTNKMCGRIGDTPIIGAGNYAGEYCAISGTGFGEDFVRNVTAYDCHARMKYLEMDIQQAIQSHINESFKPDTGGMIGVDRYGNIGIGMNSSGMYRGWLTSKNKSIGCVAIWDQAIDVVTE</sequence>
<proteinExistence type="predicted"/>
<dbReference type="PANTHER" id="PTHR10188">
    <property type="entry name" value="L-ASPARAGINASE"/>
    <property type="match status" value="1"/>
</dbReference>
<dbReference type="GO" id="GO:0016811">
    <property type="term" value="F:hydrolase activity, acting on carbon-nitrogen (but not peptide) bonds, in linear amides"/>
    <property type="evidence" value="ECO:0007669"/>
    <property type="project" value="UniProtKB-ARBA"/>
</dbReference>
<comment type="caution">
    <text evidence="10">The sequence shown here is derived from an EMBL/GenBank/DDBJ whole genome shotgun (WGS) entry which is preliminary data.</text>
</comment>
<evidence type="ECO:0000256" key="9">
    <source>
        <dbReference type="SAM" id="MobiDB-lite"/>
    </source>
</evidence>
<dbReference type="Proteomes" id="UP000023152">
    <property type="component" value="Unassembled WGS sequence"/>
</dbReference>
<dbReference type="Pfam" id="PF01112">
    <property type="entry name" value="Asparaginase_2"/>
    <property type="match status" value="2"/>
</dbReference>
<keyword evidence="3" id="KW-0645">Protease</keyword>
<dbReference type="InterPro" id="IPR029055">
    <property type="entry name" value="Ntn_hydrolases_N"/>
</dbReference>
<evidence type="ECO:0000256" key="2">
    <source>
        <dbReference type="ARBA" id="ARBA00012879"/>
    </source>
</evidence>
<feature type="region of interest" description="Disordered" evidence="9">
    <location>
        <begin position="266"/>
        <end position="285"/>
    </location>
</feature>
<accession>X6N5P0</accession>
<feature type="site" description="Cleavage; by autolysis" evidence="8">
    <location>
        <begin position="308"/>
        <end position="309"/>
    </location>
</feature>
<keyword evidence="11" id="KW-1185">Reference proteome</keyword>
<dbReference type="GO" id="GO:0006508">
    <property type="term" value="P:proteolysis"/>
    <property type="evidence" value="ECO:0007669"/>
    <property type="project" value="UniProtKB-KW"/>
</dbReference>
<organism evidence="10 11">
    <name type="scientific">Reticulomyxa filosa</name>
    <dbReference type="NCBI Taxonomy" id="46433"/>
    <lineage>
        <taxon>Eukaryota</taxon>
        <taxon>Sar</taxon>
        <taxon>Rhizaria</taxon>
        <taxon>Retaria</taxon>
        <taxon>Foraminifera</taxon>
        <taxon>Monothalamids</taxon>
        <taxon>Reticulomyxidae</taxon>
        <taxon>Reticulomyxa</taxon>
    </lineage>
</organism>
<dbReference type="OMA" id="MGIIMVD"/>
<gene>
    <name evidence="10" type="ORF">RFI_15602</name>
</gene>